<keyword evidence="8" id="KW-0966">Cell projection</keyword>
<dbReference type="GO" id="GO:0071978">
    <property type="term" value="P:bacterial-type flagellum-dependent swarming motility"/>
    <property type="evidence" value="ECO:0007669"/>
    <property type="project" value="TreeGrafter"/>
</dbReference>
<evidence type="ECO:0000313" key="8">
    <source>
        <dbReference type="EMBL" id="AOO65839.1"/>
    </source>
</evidence>
<dbReference type="Pfam" id="PF00460">
    <property type="entry name" value="Flg_bb_rod"/>
    <property type="match status" value="1"/>
</dbReference>
<evidence type="ECO:0000259" key="7">
    <source>
        <dbReference type="Pfam" id="PF00460"/>
    </source>
</evidence>
<dbReference type="EMBL" id="CP017111">
    <property type="protein sequence ID" value="AOO65839.1"/>
    <property type="molecule type" value="Genomic_DNA"/>
</dbReference>
<evidence type="ECO:0000256" key="4">
    <source>
        <dbReference type="ARBA" id="ARBA00023143"/>
    </source>
</evidence>
<dbReference type="PROSITE" id="PS00588">
    <property type="entry name" value="FLAGELLA_BB_ROD"/>
    <property type="match status" value="1"/>
</dbReference>
<dbReference type="InterPro" id="IPR019776">
    <property type="entry name" value="Flagellar_basal_body_rod_CS"/>
</dbReference>
<keyword evidence="8" id="KW-0969">Cilium</keyword>
<keyword evidence="8" id="KW-0282">Flagellum</keyword>
<comment type="subunit">
    <text evidence="6">The basal body constitutes a major portion of the flagellar organelle and consists of a number of rings mounted on a central rod.</text>
</comment>
<sequence>MGFVTSKSNTLLEAGLSARALRQDLVSSNIANIDTPFYKARDVDFETALIEKKKAIYGENSAATKLEMAQTDASHLSGTSGFDSTQSTVYLRDGHMARNDGNTVDLDVETSELGKNAMMFNALASGLQKNGLIFKSVIEYSSKI</sequence>
<evidence type="ECO:0000256" key="3">
    <source>
        <dbReference type="ARBA" id="ARBA00014376"/>
    </source>
</evidence>
<organism evidence="8 9">
    <name type="scientific">Sulfurospirillum halorespirans DSM 13726</name>
    <dbReference type="NCBI Taxonomy" id="1193502"/>
    <lineage>
        <taxon>Bacteria</taxon>
        <taxon>Pseudomonadati</taxon>
        <taxon>Campylobacterota</taxon>
        <taxon>Epsilonproteobacteria</taxon>
        <taxon>Campylobacterales</taxon>
        <taxon>Sulfurospirillaceae</taxon>
        <taxon>Sulfurospirillum</taxon>
    </lineage>
</organism>
<reference evidence="9" key="1">
    <citation type="submission" date="2016-08" db="EMBL/GenBank/DDBJ databases">
        <title>Complete genome sequence of the organohalide-respiring Epsilonproteobacterium Sulfurospirillum halorespirans.</title>
        <authorList>
            <person name="Goris T."/>
            <person name="Zimmermann J."/>
            <person name="Schenz B."/>
            <person name="Lemos M."/>
            <person name="Hackermueller J."/>
            <person name="Diekert G."/>
        </authorList>
    </citation>
    <scope>NUCLEOTIDE SEQUENCE [LARGE SCALE GENOMIC DNA]</scope>
    <source>
        <strain>DSM 13726</strain>
        <strain evidence="9">PCE-M2</strain>
    </source>
</reference>
<dbReference type="PANTHER" id="PTHR30435">
    <property type="entry name" value="FLAGELLAR PROTEIN"/>
    <property type="match status" value="1"/>
</dbReference>
<dbReference type="InterPro" id="IPR006300">
    <property type="entry name" value="FlgB"/>
</dbReference>
<name>A0A1D7TLG5_9BACT</name>
<keyword evidence="9" id="KW-1185">Reference proteome</keyword>
<dbReference type="RefSeq" id="WP_069478470.1">
    <property type="nucleotide sequence ID" value="NZ_CP017111.1"/>
</dbReference>
<comment type="similarity">
    <text evidence="2 6">Belongs to the flagella basal body rod proteins family.</text>
</comment>
<protein>
    <recommendedName>
        <fullName evidence="3 6">Flagellar basal body rod protein FlgB</fullName>
    </recommendedName>
</protein>
<evidence type="ECO:0000256" key="6">
    <source>
        <dbReference type="PIRNR" id="PIRNR002889"/>
    </source>
</evidence>
<dbReference type="Proteomes" id="UP000094609">
    <property type="component" value="Chromosome"/>
</dbReference>
<dbReference type="PIRSF" id="PIRSF002889">
    <property type="entry name" value="Rod_FlgB"/>
    <property type="match status" value="1"/>
</dbReference>
<evidence type="ECO:0000256" key="5">
    <source>
        <dbReference type="ARBA" id="ARBA00024934"/>
    </source>
</evidence>
<keyword evidence="4 6" id="KW-0975">Bacterial flagellum</keyword>
<dbReference type="STRING" id="1193502.SHALO_2068"/>
<gene>
    <name evidence="8" type="ORF">SHALO_2068</name>
</gene>
<evidence type="ECO:0000313" key="9">
    <source>
        <dbReference type="Proteomes" id="UP000094609"/>
    </source>
</evidence>
<dbReference type="NCBIfam" id="TIGR01396">
    <property type="entry name" value="FlgB"/>
    <property type="match status" value="1"/>
</dbReference>
<dbReference type="KEGG" id="shal:SHALO_2068"/>
<evidence type="ECO:0000256" key="2">
    <source>
        <dbReference type="ARBA" id="ARBA00009677"/>
    </source>
</evidence>
<dbReference type="InterPro" id="IPR001444">
    <property type="entry name" value="Flag_bb_rod_N"/>
</dbReference>
<accession>A0A1D7TLG5</accession>
<dbReference type="PANTHER" id="PTHR30435:SF12">
    <property type="entry name" value="FLAGELLAR BASAL BODY ROD PROTEIN FLGB"/>
    <property type="match status" value="1"/>
</dbReference>
<feature type="domain" description="Flagellar basal body rod protein N-terminal" evidence="7">
    <location>
        <begin position="15"/>
        <end position="39"/>
    </location>
</feature>
<dbReference type="AlphaFoldDB" id="A0A1D7TLG5"/>
<comment type="function">
    <text evidence="5 6">Structural component of flagellum, the bacterial motility apparatus. Part of the rod structure of flagellar basal body.</text>
</comment>
<dbReference type="GO" id="GO:0030694">
    <property type="term" value="C:bacterial-type flagellum basal body, rod"/>
    <property type="evidence" value="ECO:0007669"/>
    <property type="project" value="InterPro"/>
</dbReference>
<dbReference type="PATRIC" id="fig|1193502.14.peg.2101"/>
<comment type="subcellular location">
    <subcellularLocation>
        <location evidence="1 6">Bacterial flagellum basal body</location>
    </subcellularLocation>
</comment>
<proteinExistence type="inferred from homology"/>
<evidence type="ECO:0000256" key="1">
    <source>
        <dbReference type="ARBA" id="ARBA00004117"/>
    </source>
</evidence>